<dbReference type="InterPro" id="IPR050523">
    <property type="entry name" value="AKR_Detox_Biosynth"/>
</dbReference>
<dbReference type="Proteomes" id="UP001597068">
    <property type="component" value="Unassembled WGS sequence"/>
</dbReference>
<dbReference type="Gene3D" id="3.20.20.100">
    <property type="entry name" value="NADP-dependent oxidoreductase domain"/>
    <property type="match status" value="1"/>
</dbReference>
<feature type="domain" description="NADP-dependent oxidoreductase" evidence="2">
    <location>
        <begin position="18"/>
        <end position="290"/>
    </location>
</feature>
<dbReference type="PANTHER" id="PTHR43364:SF4">
    <property type="entry name" value="NAD(P)-LINKED OXIDOREDUCTASE SUPERFAMILY PROTEIN"/>
    <property type="match status" value="1"/>
</dbReference>
<gene>
    <name evidence="3" type="ORF">ACFQ04_07420</name>
</gene>
<dbReference type="CDD" id="cd19088">
    <property type="entry name" value="AKR_AKR13B1"/>
    <property type="match status" value="1"/>
</dbReference>
<comment type="caution">
    <text evidence="3">The sequence shown here is derived from an EMBL/GenBank/DDBJ whole genome shotgun (WGS) entry which is preliminary data.</text>
</comment>
<sequence>MTTATALPATNPFAARAPIGYGAMNLERPLRAGDRAAAVDVVRQAVDLGVDHIDTAPFYGAGGVDEVLRDAIPDMADVLVVTKVGADLDGDGALRPAQRPEDLRTSVESALAGLGVDRLDVVNLRRLDTPHGISATGDQVVPLDDQLAALLDLRERGSIGAIGISGVTTDGVRRALSAGIVCVQNAYNLLARTDEEQVALCETSGVAWVPYFPLGGALGMMPSVVDHPLVREVADELGATPAQVGLAWLLGQSPVTRLIPGTADVAHLRANIAAAQLVLSSDTRERLDALAS</sequence>
<dbReference type="RefSeq" id="WP_253646495.1">
    <property type="nucleotide sequence ID" value="NZ_BAAAMO010000002.1"/>
</dbReference>
<dbReference type="Pfam" id="PF00248">
    <property type="entry name" value="Aldo_ket_red"/>
    <property type="match status" value="1"/>
</dbReference>
<dbReference type="SUPFAM" id="SSF51430">
    <property type="entry name" value="NAD(P)-linked oxidoreductase"/>
    <property type="match status" value="1"/>
</dbReference>
<dbReference type="EMBL" id="JBHTIL010000001">
    <property type="protein sequence ID" value="MFD0925565.1"/>
    <property type="molecule type" value="Genomic_DNA"/>
</dbReference>
<accession>A0ABW3G9L3</accession>
<evidence type="ECO:0000313" key="3">
    <source>
        <dbReference type="EMBL" id="MFD0925565.1"/>
    </source>
</evidence>
<dbReference type="PANTHER" id="PTHR43364">
    <property type="entry name" value="NADH-SPECIFIC METHYLGLYOXAL REDUCTASE-RELATED"/>
    <property type="match status" value="1"/>
</dbReference>
<dbReference type="InterPro" id="IPR020471">
    <property type="entry name" value="AKR"/>
</dbReference>
<organism evidence="3 4">
    <name type="scientific">Williamsia deligens</name>
    <dbReference type="NCBI Taxonomy" id="321325"/>
    <lineage>
        <taxon>Bacteria</taxon>
        <taxon>Bacillati</taxon>
        <taxon>Actinomycetota</taxon>
        <taxon>Actinomycetes</taxon>
        <taxon>Mycobacteriales</taxon>
        <taxon>Nocardiaceae</taxon>
        <taxon>Williamsia</taxon>
    </lineage>
</organism>
<name>A0ABW3G9L3_9NOCA</name>
<evidence type="ECO:0000256" key="1">
    <source>
        <dbReference type="ARBA" id="ARBA00023002"/>
    </source>
</evidence>
<protein>
    <submittedName>
        <fullName evidence="3">Aldo/keto reductase</fullName>
    </submittedName>
</protein>
<dbReference type="InterPro" id="IPR036812">
    <property type="entry name" value="NAD(P)_OxRdtase_dom_sf"/>
</dbReference>
<evidence type="ECO:0000313" key="4">
    <source>
        <dbReference type="Proteomes" id="UP001597068"/>
    </source>
</evidence>
<keyword evidence="4" id="KW-1185">Reference proteome</keyword>
<dbReference type="PRINTS" id="PR00069">
    <property type="entry name" value="ALDKETRDTASE"/>
</dbReference>
<proteinExistence type="predicted"/>
<evidence type="ECO:0000259" key="2">
    <source>
        <dbReference type="Pfam" id="PF00248"/>
    </source>
</evidence>
<dbReference type="InterPro" id="IPR023210">
    <property type="entry name" value="NADP_OxRdtase_dom"/>
</dbReference>
<reference evidence="4" key="1">
    <citation type="journal article" date="2019" name="Int. J. Syst. Evol. Microbiol.">
        <title>The Global Catalogue of Microorganisms (GCM) 10K type strain sequencing project: providing services to taxonomists for standard genome sequencing and annotation.</title>
        <authorList>
            <consortium name="The Broad Institute Genomics Platform"/>
            <consortium name="The Broad Institute Genome Sequencing Center for Infectious Disease"/>
            <person name="Wu L."/>
            <person name="Ma J."/>
        </authorList>
    </citation>
    <scope>NUCLEOTIDE SEQUENCE [LARGE SCALE GENOMIC DNA]</scope>
    <source>
        <strain evidence="4">CCUG 50873</strain>
    </source>
</reference>
<keyword evidence="1" id="KW-0560">Oxidoreductase</keyword>